<sequence length="253" mass="28633">MILFVHGMGFSSDRNYWKDWAVPLQNELAKQSLELTDEQFDGVYYYDLVPGPKHGKGQAEGVLQIQIIGLKKRAEEELGSLRSPYAKEIGAIRKLSDSIVDNFGDIFTYLYLEKTHQEVNKRLYEMIDKSKEPVHLIGYSLGSIVSFCALMQNQTAAQKVNHLLLVGSPLFWFKQGVARHADLDSRPLVGRFTNIAGTIDIAWPQMVPKILSGLDSNLEFIINPFNPIKGHQEYFYRGEGLQAIASEIVRGWV</sequence>
<dbReference type="AlphaFoldDB" id="A0A9X4JWI6"/>
<reference evidence="1" key="1">
    <citation type="submission" date="2022-02" db="EMBL/GenBank/DDBJ databases">
        <authorList>
            <person name="Leng L."/>
        </authorList>
    </citation>
    <scope>NUCLEOTIDE SEQUENCE</scope>
    <source>
        <strain evidence="1">JI</strain>
    </source>
</reference>
<accession>A0A9X4JWI6</accession>
<proteinExistence type="predicted"/>
<dbReference type="Gene3D" id="3.40.50.1820">
    <property type="entry name" value="alpha/beta hydrolase"/>
    <property type="match status" value="1"/>
</dbReference>
<dbReference type="SUPFAM" id="SSF53474">
    <property type="entry name" value="alpha/beta-Hydrolases"/>
    <property type="match status" value="1"/>
</dbReference>
<name>A0A9X4JWI6_9FIRM</name>
<dbReference type="EMBL" id="JAKOAV010000025">
    <property type="protein sequence ID" value="MDF9409178.1"/>
    <property type="molecule type" value="Genomic_DNA"/>
</dbReference>
<evidence type="ECO:0000313" key="1">
    <source>
        <dbReference type="EMBL" id="MDF9409178.1"/>
    </source>
</evidence>
<dbReference type="InterPro" id="IPR029058">
    <property type="entry name" value="AB_hydrolase_fold"/>
</dbReference>
<protein>
    <recommendedName>
        <fullName evidence="3">Alpha/beta hydrolase</fullName>
    </recommendedName>
</protein>
<dbReference type="Proteomes" id="UP001154312">
    <property type="component" value="Unassembled WGS sequence"/>
</dbReference>
<keyword evidence="2" id="KW-1185">Reference proteome</keyword>
<comment type="caution">
    <text evidence="1">The sequence shown here is derived from an EMBL/GenBank/DDBJ whole genome shotgun (WGS) entry which is preliminary data.</text>
</comment>
<dbReference type="RefSeq" id="WP_277444621.1">
    <property type="nucleotide sequence ID" value="NZ_JAKOAV010000025.1"/>
</dbReference>
<evidence type="ECO:0000313" key="2">
    <source>
        <dbReference type="Proteomes" id="UP001154312"/>
    </source>
</evidence>
<evidence type="ECO:0008006" key="3">
    <source>
        <dbReference type="Google" id="ProtNLM"/>
    </source>
</evidence>
<gene>
    <name evidence="1" type="ORF">L7E55_12565</name>
</gene>
<organism evidence="1 2">
    <name type="scientific">Pelotomaculum isophthalicicum JI</name>
    <dbReference type="NCBI Taxonomy" id="947010"/>
    <lineage>
        <taxon>Bacteria</taxon>
        <taxon>Bacillati</taxon>
        <taxon>Bacillota</taxon>
        <taxon>Clostridia</taxon>
        <taxon>Eubacteriales</taxon>
        <taxon>Desulfotomaculaceae</taxon>
        <taxon>Pelotomaculum</taxon>
    </lineage>
</organism>